<dbReference type="EMBL" id="KN835222">
    <property type="protein sequence ID" value="KIK43052.1"/>
    <property type="molecule type" value="Genomic_DNA"/>
</dbReference>
<dbReference type="InParanoid" id="A0A0D0B9Q6"/>
<evidence type="ECO:0000313" key="1">
    <source>
        <dbReference type="EMBL" id="KIK43052.1"/>
    </source>
</evidence>
<reference evidence="1 2" key="1">
    <citation type="submission" date="2014-04" db="EMBL/GenBank/DDBJ databases">
        <authorList>
            <consortium name="DOE Joint Genome Institute"/>
            <person name="Kuo A."/>
            <person name="Ruytinx J."/>
            <person name="Rineau F."/>
            <person name="Colpaert J."/>
            <person name="Kohler A."/>
            <person name="Nagy L.G."/>
            <person name="Floudas D."/>
            <person name="Copeland A."/>
            <person name="Barry K.W."/>
            <person name="Cichocki N."/>
            <person name="Veneault-Fourrey C."/>
            <person name="LaButti K."/>
            <person name="Lindquist E.A."/>
            <person name="Lipzen A."/>
            <person name="Lundell T."/>
            <person name="Morin E."/>
            <person name="Murat C."/>
            <person name="Sun H."/>
            <person name="Tunlid A."/>
            <person name="Henrissat B."/>
            <person name="Grigoriev I.V."/>
            <person name="Hibbett D.S."/>
            <person name="Martin F."/>
            <person name="Nordberg H.P."/>
            <person name="Cantor M.N."/>
            <person name="Hua S.X."/>
        </authorList>
    </citation>
    <scope>NUCLEOTIDE SEQUENCE [LARGE SCALE GENOMIC DNA]</scope>
    <source>
        <strain evidence="1 2">UH-Slu-Lm8-n1</strain>
    </source>
</reference>
<keyword evidence="2" id="KW-1185">Reference proteome</keyword>
<gene>
    <name evidence="1" type="ORF">CY34DRAFT_106594</name>
</gene>
<protein>
    <submittedName>
        <fullName evidence="1">Uncharacterized protein</fullName>
    </submittedName>
</protein>
<dbReference type="HOGENOM" id="CLU_1099116_0_0_1"/>
<evidence type="ECO:0000313" key="2">
    <source>
        <dbReference type="Proteomes" id="UP000054485"/>
    </source>
</evidence>
<organism evidence="1 2">
    <name type="scientific">Suillus luteus UH-Slu-Lm8-n1</name>
    <dbReference type="NCBI Taxonomy" id="930992"/>
    <lineage>
        <taxon>Eukaryota</taxon>
        <taxon>Fungi</taxon>
        <taxon>Dikarya</taxon>
        <taxon>Basidiomycota</taxon>
        <taxon>Agaricomycotina</taxon>
        <taxon>Agaricomycetes</taxon>
        <taxon>Agaricomycetidae</taxon>
        <taxon>Boletales</taxon>
        <taxon>Suillineae</taxon>
        <taxon>Suillaceae</taxon>
        <taxon>Suillus</taxon>
    </lineage>
</organism>
<proteinExistence type="predicted"/>
<sequence>MTSTLHSCLKLLNQHCDRLNNTYKEILEIRTCIAEILAKSQSEVAIGNTGAWGRSSDLSFGDEPLTIAPTALNEFDANSFLSTPPNLGHSLLPQPLLFLNGQPSAQEYGSLAPSSVGVGNTLPEGTDPTVYQVSQQSLLTGASGSVSFELGTQSFQKFLAEDDTSEEQTLSGPSVGYYHRQCLPIVRDGEDKVKCMWSGCSGIIRKDSYTRHVNEVHKRLIKAICTTCGKKFPRPYMKKTHICPSRDSKHSSS</sequence>
<reference evidence="2" key="2">
    <citation type="submission" date="2015-01" db="EMBL/GenBank/DDBJ databases">
        <title>Evolutionary Origins and Diversification of the Mycorrhizal Mutualists.</title>
        <authorList>
            <consortium name="DOE Joint Genome Institute"/>
            <consortium name="Mycorrhizal Genomics Consortium"/>
            <person name="Kohler A."/>
            <person name="Kuo A."/>
            <person name="Nagy L.G."/>
            <person name="Floudas D."/>
            <person name="Copeland A."/>
            <person name="Barry K.W."/>
            <person name="Cichocki N."/>
            <person name="Veneault-Fourrey C."/>
            <person name="LaButti K."/>
            <person name="Lindquist E.A."/>
            <person name="Lipzen A."/>
            <person name="Lundell T."/>
            <person name="Morin E."/>
            <person name="Murat C."/>
            <person name="Riley R."/>
            <person name="Ohm R."/>
            <person name="Sun H."/>
            <person name="Tunlid A."/>
            <person name="Henrissat B."/>
            <person name="Grigoriev I.V."/>
            <person name="Hibbett D.S."/>
            <person name="Martin F."/>
        </authorList>
    </citation>
    <scope>NUCLEOTIDE SEQUENCE [LARGE SCALE GENOMIC DNA]</scope>
    <source>
        <strain evidence="2">UH-Slu-Lm8-n1</strain>
    </source>
</reference>
<accession>A0A0D0B9Q6</accession>
<dbReference type="AlphaFoldDB" id="A0A0D0B9Q6"/>
<name>A0A0D0B9Q6_9AGAM</name>
<dbReference type="Proteomes" id="UP000054485">
    <property type="component" value="Unassembled WGS sequence"/>
</dbReference>
<dbReference type="OrthoDB" id="2682285at2759"/>